<dbReference type="GO" id="GO:0016491">
    <property type="term" value="F:oxidoreductase activity"/>
    <property type="evidence" value="ECO:0007669"/>
    <property type="project" value="UniProtKB-KW"/>
</dbReference>
<dbReference type="AlphaFoldDB" id="X7Z304"/>
<organism evidence="1">
    <name type="scientific">Mycobacterium xenopi 4042</name>
    <dbReference type="NCBI Taxonomy" id="1299334"/>
    <lineage>
        <taxon>Bacteria</taxon>
        <taxon>Bacillati</taxon>
        <taxon>Actinomycetota</taxon>
        <taxon>Actinomycetes</taxon>
        <taxon>Mycobacteriales</taxon>
        <taxon>Mycobacteriaceae</taxon>
        <taxon>Mycobacterium</taxon>
    </lineage>
</organism>
<evidence type="ECO:0000313" key="1">
    <source>
        <dbReference type="EMBL" id="EUA13729.1"/>
    </source>
</evidence>
<name>X7Z304_MYCXE</name>
<protein>
    <submittedName>
        <fullName evidence="1">NADH-quinone oxidoreductase subunit E domain protein</fullName>
        <ecNumber evidence="1">1.6.99.5</ecNumber>
    </submittedName>
</protein>
<dbReference type="PATRIC" id="fig|1299334.3.peg.8616"/>
<dbReference type="EC" id="1.6.99.5" evidence="1"/>
<sequence>MTGPQREPVFLHLGPPPEEPGQFVVEGAPQSYPPDVKARLEVDAKEIIAATPIGARRSCRCCTWCSPRTRI</sequence>
<comment type="caution">
    <text evidence="1">The sequence shown here is derived from an EMBL/GenBank/DDBJ whole genome shotgun (WGS) entry which is preliminary data.</text>
</comment>
<reference evidence="1" key="1">
    <citation type="submission" date="2014-01" db="EMBL/GenBank/DDBJ databases">
        <authorList>
            <person name="Brown-Elliot B."/>
            <person name="Wallace R."/>
            <person name="Lenaerts A."/>
            <person name="Ordway D."/>
            <person name="DeGroote M.A."/>
            <person name="Parker T."/>
            <person name="Sizemore C."/>
            <person name="Tallon L.J."/>
            <person name="Sadzewicz L.K."/>
            <person name="Sengamalay N."/>
            <person name="Fraser C.M."/>
            <person name="Hine E."/>
            <person name="Shefchek K.A."/>
            <person name="Das S.P."/>
            <person name="Tettelin H."/>
        </authorList>
    </citation>
    <scope>NUCLEOTIDE SEQUENCE [LARGE SCALE GENOMIC DNA]</scope>
    <source>
        <strain evidence="1">4042</strain>
    </source>
</reference>
<keyword evidence="1" id="KW-0560">Oxidoreductase</keyword>
<proteinExistence type="predicted"/>
<gene>
    <name evidence="1" type="ORF">I553_6848</name>
</gene>
<accession>X7Z304</accession>
<dbReference type="EMBL" id="JAOB01000081">
    <property type="protein sequence ID" value="EUA13729.1"/>
    <property type="molecule type" value="Genomic_DNA"/>
</dbReference>